<organism evidence="2 3">
    <name type="scientific">Salix udensis</name>
    <dbReference type="NCBI Taxonomy" id="889485"/>
    <lineage>
        <taxon>Eukaryota</taxon>
        <taxon>Viridiplantae</taxon>
        <taxon>Streptophyta</taxon>
        <taxon>Embryophyta</taxon>
        <taxon>Tracheophyta</taxon>
        <taxon>Spermatophyta</taxon>
        <taxon>Magnoliopsida</taxon>
        <taxon>eudicotyledons</taxon>
        <taxon>Gunneridae</taxon>
        <taxon>Pentapetalae</taxon>
        <taxon>rosids</taxon>
        <taxon>fabids</taxon>
        <taxon>Malpighiales</taxon>
        <taxon>Salicaceae</taxon>
        <taxon>Saliceae</taxon>
        <taxon>Salix</taxon>
    </lineage>
</organism>
<feature type="transmembrane region" description="Helical" evidence="1">
    <location>
        <begin position="21"/>
        <end position="40"/>
    </location>
</feature>
<feature type="transmembrane region" description="Helical" evidence="1">
    <location>
        <begin position="82"/>
        <end position="103"/>
    </location>
</feature>
<sequence length="110" mass="12424">MANHSPKVHFYTFRCIRLKSAVSLFLIFSSSMHFTVINAGNSSFVYLCQSSLNIPIKYCLVSNHLSGKVTSLALLSDYILEFAYLFYLLTFNIGSVEVVRILLLSVQSFI</sequence>
<name>A0AAD6L1G2_9ROSI</name>
<gene>
    <name evidence="2" type="ORF">OIU84_017222</name>
</gene>
<protein>
    <submittedName>
        <fullName evidence="2">Uncharacterized protein</fullName>
    </submittedName>
</protein>
<proteinExistence type="predicted"/>
<keyword evidence="1" id="KW-0812">Transmembrane</keyword>
<reference evidence="2 3" key="1">
    <citation type="journal article" date="2023" name="Int. J. Mol. Sci.">
        <title>De Novo Assembly and Annotation of 11 Diverse Shrub Willow (Salix) Genomes Reveals Novel Gene Organization in Sex-Linked Regions.</title>
        <authorList>
            <person name="Hyden B."/>
            <person name="Feng K."/>
            <person name="Yates T.B."/>
            <person name="Jawdy S."/>
            <person name="Cereghino C."/>
            <person name="Smart L.B."/>
            <person name="Muchero W."/>
        </authorList>
    </citation>
    <scope>NUCLEOTIDE SEQUENCE [LARGE SCALE GENOMIC DNA]</scope>
    <source>
        <tissue evidence="2">Shoot tip</tissue>
    </source>
</reference>
<dbReference type="AlphaFoldDB" id="A0AAD6L1G2"/>
<keyword evidence="1" id="KW-0472">Membrane</keyword>
<evidence type="ECO:0000256" key="1">
    <source>
        <dbReference type="SAM" id="Phobius"/>
    </source>
</evidence>
<comment type="caution">
    <text evidence="2">The sequence shown here is derived from an EMBL/GenBank/DDBJ whole genome shotgun (WGS) entry which is preliminary data.</text>
</comment>
<dbReference type="EMBL" id="JAPFFJ010000002">
    <property type="protein sequence ID" value="KAJ6433486.1"/>
    <property type="molecule type" value="Genomic_DNA"/>
</dbReference>
<evidence type="ECO:0000313" key="2">
    <source>
        <dbReference type="EMBL" id="KAJ6433486.1"/>
    </source>
</evidence>
<keyword evidence="3" id="KW-1185">Reference proteome</keyword>
<accession>A0AAD6L1G2</accession>
<dbReference type="Proteomes" id="UP001162972">
    <property type="component" value="Chromosome 13"/>
</dbReference>
<keyword evidence="1" id="KW-1133">Transmembrane helix</keyword>
<evidence type="ECO:0000313" key="3">
    <source>
        <dbReference type="Proteomes" id="UP001162972"/>
    </source>
</evidence>